<keyword evidence="3" id="KW-1185">Reference proteome</keyword>
<keyword evidence="1" id="KW-0812">Transmembrane</keyword>
<protein>
    <submittedName>
        <fullName evidence="2">Uncharacterized protein</fullName>
    </submittedName>
</protein>
<accession>A0AAN6W5E1</accession>
<dbReference type="Proteomes" id="UP001302321">
    <property type="component" value="Unassembled WGS sequence"/>
</dbReference>
<name>A0AAN6W5E1_9PEZI</name>
<dbReference type="EMBL" id="MU866222">
    <property type="protein sequence ID" value="KAK4175724.1"/>
    <property type="molecule type" value="Genomic_DNA"/>
</dbReference>
<feature type="transmembrane region" description="Helical" evidence="1">
    <location>
        <begin position="88"/>
        <end position="111"/>
    </location>
</feature>
<proteinExistence type="predicted"/>
<organism evidence="2 3">
    <name type="scientific">Triangularia setosa</name>
    <dbReference type="NCBI Taxonomy" id="2587417"/>
    <lineage>
        <taxon>Eukaryota</taxon>
        <taxon>Fungi</taxon>
        <taxon>Dikarya</taxon>
        <taxon>Ascomycota</taxon>
        <taxon>Pezizomycotina</taxon>
        <taxon>Sordariomycetes</taxon>
        <taxon>Sordariomycetidae</taxon>
        <taxon>Sordariales</taxon>
        <taxon>Podosporaceae</taxon>
        <taxon>Triangularia</taxon>
    </lineage>
</organism>
<feature type="transmembrane region" description="Helical" evidence="1">
    <location>
        <begin position="12"/>
        <end position="36"/>
    </location>
</feature>
<evidence type="ECO:0000313" key="2">
    <source>
        <dbReference type="EMBL" id="KAK4175724.1"/>
    </source>
</evidence>
<evidence type="ECO:0000256" key="1">
    <source>
        <dbReference type="SAM" id="Phobius"/>
    </source>
</evidence>
<reference evidence="2" key="1">
    <citation type="journal article" date="2023" name="Mol. Phylogenet. Evol.">
        <title>Genome-scale phylogeny and comparative genomics of the fungal order Sordariales.</title>
        <authorList>
            <person name="Hensen N."/>
            <person name="Bonometti L."/>
            <person name="Westerberg I."/>
            <person name="Brannstrom I.O."/>
            <person name="Guillou S."/>
            <person name="Cros-Aarteil S."/>
            <person name="Calhoun S."/>
            <person name="Haridas S."/>
            <person name="Kuo A."/>
            <person name="Mondo S."/>
            <person name="Pangilinan J."/>
            <person name="Riley R."/>
            <person name="LaButti K."/>
            <person name="Andreopoulos B."/>
            <person name="Lipzen A."/>
            <person name="Chen C."/>
            <person name="Yan M."/>
            <person name="Daum C."/>
            <person name="Ng V."/>
            <person name="Clum A."/>
            <person name="Steindorff A."/>
            <person name="Ohm R.A."/>
            <person name="Martin F."/>
            <person name="Silar P."/>
            <person name="Natvig D.O."/>
            <person name="Lalanne C."/>
            <person name="Gautier V."/>
            <person name="Ament-Velasquez S.L."/>
            <person name="Kruys A."/>
            <person name="Hutchinson M.I."/>
            <person name="Powell A.J."/>
            <person name="Barry K."/>
            <person name="Miller A.N."/>
            <person name="Grigoriev I.V."/>
            <person name="Debuchy R."/>
            <person name="Gladieux P."/>
            <person name="Hiltunen Thoren M."/>
            <person name="Johannesson H."/>
        </authorList>
    </citation>
    <scope>NUCLEOTIDE SEQUENCE</scope>
    <source>
        <strain evidence="2">CBS 892.96</strain>
    </source>
</reference>
<evidence type="ECO:0000313" key="3">
    <source>
        <dbReference type="Proteomes" id="UP001302321"/>
    </source>
</evidence>
<feature type="transmembrane region" description="Helical" evidence="1">
    <location>
        <begin position="123"/>
        <end position="143"/>
    </location>
</feature>
<gene>
    <name evidence="2" type="ORF">QBC36DRAFT_19982</name>
</gene>
<sequence>MRRNARRFIGSCRTALLSWSVGSVVILFLLLVMGWLTLIKADQCLPTRPTTYTKTTRCDWELVLFIPPVSDSARTVERLGGWAFVYTRARVCVVVGSVGWVVVVPYSCCWWRSIGLMDPRRCSFPLLIIISINDAGMYVTFIICHRNKQQHPG</sequence>
<comment type="caution">
    <text evidence="2">The sequence shown here is derived from an EMBL/GenBank/DDBJ whole genome shotgun (WGS) entry which is preliminary data.</text>
</comment>
<dbReference type="AlphaFoldDB" id="A0AAN6W5E1"/>
<reference evidence="2" key="2">
    <citation type="submission" date="2023-05" db="EMBL/GenBank/DDBJ databases">
        <authorList>
            <consortium name="Lawrence Berkeley National Laboratory"/>
            <person name="Steindorff A."/>
            <person name="Hensen N."/>
            <person name="Bonometti L."/>
            <person name="Westerberg I."/>
            <person name="Brannstrom I.O."/>
            <person name="Guillou S."/>
            <person name="Cros-Aarteil S."/>
            <person name="Calhoun S."/>
            <person name="Haridas S."/>
            <person name="Kuo A."/>
            <person name="Mondo S."/>
            <person name="Pangilinan J."/>
            <person name="Riley R."/>
            <person name="Labutti K."/>
            <person name="Andreopoulos B."/>
            <person name="Lipzen A."/>
            <person name="Chen C."/>
            <person name="Yanf M."/>
            <person name="Daum C."/>
            <person name="Ng V."/>
            <person name="Clum A."/>
            <person name="Ohm R."/>
            <person name="Martin F."/>
            <person name="Silar P."/>
            <person name="Natvig D."/>
            <person name="Lalanne C."/>
            <person name="Gautier V."/>
            <person name="Ament-Velasquez S.L."/>
            <person name="Kruys A."/>
            <person name="Hutchinson M.I."/>
            <person name="Powell A.J."/>
            <person name="Barry K."/>
            <person name="Miller A.N."/>
            <person name="Grigoriev I.V."/>
            <person name="Debuchy R."/>
            <person name="Gladieux P."/>
            <person name="Thoren M.H."/>
            <person name="Johannesson H."/>
        </authorList>
    </citation>
    <scope>NUCLEOTIDE SEQUENCE</scope>
    <source>
        <strain evidence="2">CBS 892.96</strain>
    </source>
</reference>
<keyword evidence="1" id="KW-0472">Membrane</keyword>
<keyword evidence="1" id="KW-1133">Transmembrane helix</keyword>